<dbReference type="PANTHER" id="PTHR30194:SF3">
    <property type="entry name" value="CROSSOVER JUNCTION ENDODEOXYRIBONUCLEASE RUVC"/>
    <property type="match status" value="1"/>
</dbReference>
<keyword evidence="8 13" id="KW-0460">Magnesium</keyword>
<evidence type="ECO:0000256" key="6">
    <source>
        <dbReference type="ARBA" id="ARBA00022763"/>
    </source>
</evidence>
<evidence type="ECO:0000256" key="9">
    <source>
        <dbReference type="ARBA" id="ARBA00023125"/>
    </source>
</evidence>
<dbReference type="EC" id="3.1.21.10" evidence="13 14"/>
<feature type="binding site" evidence="13">
    <location>
        <position position="7"/>
    </location>
    <ligand>
        <name>Mg(2+)</name>
        <dbReference type="ChEBI" id="CHEBI:18420"/>
        <label>1</label>
    </ligand>
</feature>
<dbReference type="GO" id="GO:0003677">
    <property type="term" value="F:DNA binding"/>
    <property type="evidence" value="ECO:0007669"/>
    <property type="project" value="UniProtKB-KW"/>
</dbReference>
<keyword evidence="2 13" id="KW-0963">Cytoplasm</keyword>
<keyword evidence="6 13" id="KW-0227">DNA damage</keyword>
<comment type="catalytic activity">
    <reaction evidence="12 13">
        <text>Endonucleolytic cleavage at a junction such as a reciprocal single-stranded crossover between two homologous DNA duplexes (Holliday junction).</text>
        <dbReference type="EC" id="3.1.21.10"/>
    </reaction>
</comment>
<dbReference type="EMBL" id="FWWR01000009">
    <property type="protein sequence ID" value="SMB84135.1"/>
    <property type="molecule type" value="Genomic_DNA"/>
</dbReference>
<keyword evidence="9 13" id="KW-0238">DNA-binding</keyword>
<dbReference type="PRINTS" id="PR00696">
    <property type="entry name" value="RSOLVASERUVC"/>
</dbReference>
<dbReference type="GO" id="GO:0000287">
    <property type="term" value="F:magnesium ion binding"/>
    <property type="evidence" value="ECO:0007669"/>
    <property type="project" value="UniProtKB-UniRule"/>
</dbReference>
<evidence type="ECO:0000256" key="14">
    <source>
        <dbReference type="NCBIfam" id="TIGR00228"/>
    </source>
</evidence>
<keyword evidence="4 13" id="KW-0479">Metal-binding</keyword>
<dbReference type="InterPro" id="IPR036397">
    <property type="entry name" value="RNaseH_sf"/>
</dbReference>
<evidence type="ECO:0000256" key="11">
    <source>
        <dbReference type="ARBA" id="ARBA00023204"/>
    </source>
</evidence>
<keyword evidence="16" id="KW-1185">Reference proteome</keyword>
<keyword evidence="11 13" id="KW-0234">DNA repair</keyword>
<feature type="active site" evidence="13">
    <location>
        <position position="67"/>
    </location>
</feature>
<evidence type="ECO:0000256" key="7">
    <source>
        <dbReference type="ARBA" id="ARBA00022801"/>
    </source>
</evidence>
<comment type="cofactor">
    <cofactor evidence="13">
        <name>Mg(2+)</name>
        <dbReference type="ChEBI" id="CHEBI:18420"/>
    </cofactor>
    <text evidence="13">Binds 2 Mg(2+) ion per subunit.</text>
</comment>
<reference evidence="16" key="1">
    <citation type="submission" date="2017-04" db="EMBL/GenBank/DDBJ databases">
        <authorList>
            <person name="Varghese N."/>
            <person name="Submissions S."/>
        </authorList>
    </citation>
    <scope>NUCLEOTIDE SEQUENCE [LARGE SCALE GENOMIC DNA]</scope>
    <source>
        <strain evidence="16">DSM 20463</strain>
    </source>
</reference>
<evidence type="ECO:0000256" key="5">
    <source>
        <dbReference type="ARBA" id="ARBA00022759"/>
    </source>
</evidence>
<comment type="subcellular location">
    <subcellularLocation>
        <location evidence="13">Cytoplasm</location>
    </subcellularLocation>
</comment>
<comment type="subunit">
    <text evidence="13">Homodimer which binds Holliday junction (HJ) DNA. The HJ becomes 2-fold symmetrical on binding to RuvC with unstacked arms; it has a different conformation from HJ DNA in complex with RuvA. In the full resolvosome a probable DNA-RuvA(4)-RuvB(12)-RuvC(2) complex forms which resolves the HJ.</text>
</comment>
<evidence type="ECO:0000256" key="10">
    <source>
        <dbReference type="ARBA" id="ARBA00023172"/>
    </source>
</evidence>
<dbReference type="Gene3D" id="3.30.420.10">
    <property type="entry name" value="Ribonuclease H-like superfamily/Ribonuclease H"/>
    <property type="match status" value="1"/>
</dbReference>
<dbReference type="Proteomes" id="UP000192368">
    <property type="component" value="Unassembled WGS sequence"/>
</dbReference>
<dbReference type="PANTHER" id="PTHR30194">
    <property type="entry name" value="CROSSOVER JUNCTION ENDODEOXYRIBONUCLEASE RUVC"/>
    <property type="match status" value="1"/>
</dbReference>
<dbReference type="CDD" id="cd16962">
    <property type="entry name" value="RuvC"/>
    <property type="match status" value="1"/>
</dbReference>
<dbReference type="Pfam" id="PF02075">
    <property type="entry name" value="RuvC"/>
    <property type="match status" value="1"/>
</dbReference>
<accession>A0A1W1USN3</accession>
<dbReference type="InterPro" id="IPR002176">
    <property type="entry name" value="X-over_junc_endoDNase_RuvC"/>
</dbReference>
<evidence type="ECO:0000256" key="4">
    <source>
        <dbReference type="ARBA" id="ARBA00022723"/>
    </source>
</evidence>
<dbReference type="FunFam" id="3.30.420.10:FF:000002">
    <property type="entry name" value="Crossover junction endodeoxyribonuclease RuvC"/>
    <property type="match status" value="1"/>
</dbReference>
<evidence type="ECO:0000313" key="15">
    <source>
        <dbReference type="EMBL" id="SMB84135.1"/>
    </source>
</evidence>
<dbReference type="NCBIfam" id="TIGR00228">
    <property type="entry name" value="ruvC"/>
    <property type="match status" value="1"/>
</dbReference>
<feature type="binding site" evidence="13">
    <location>
        <position position="67"/>
    </location>
    <ligand>
        <name>Mg(2+)</name>
        <dbReference type="ChEBI" id="CHEBI:18420"/>
        <label>2</label>
    </ligand>
</feature>
<proteinExistence type="inferred from homology"/>
<name>A0A1W1USN3_PEPAS</name>
<dbReference type="GO" id="GO:0048476">
    <property type="term" value="C:Holliday junction resolvase complex"/>
    <property type="evidence" value="ECO:0007669"/>
    <property type="project" value="UniProtKB-UniRule"/>
</dbReference>
<dbReference type="RefSeq" id="WP_084230300.1">
    <property type="nucleotide sequence ID" value="NZ_FWWR01000009.1"/>
</dbReference>
<comment type="function">
    <text evidence="13">The RuvA-RuvB-RuvC complex processes Holliday junction (HJ) DNA during genetic recombination and DNA repair. Endonuclease that resolves HJ intermediates. Cleaves cruciform DNA by making single-stranded nicks across the HJ at symmetrical positions within the homologous arms, yielding a 5'-phosphate and a 3'-hydroxyl group; requires a central core of homology in the junction. The consensus cleavage sequence is 5'-(A/T)TT(C/G)-3'. Cleavage occurs on the 3'-side of the TT dinucleotide at the point of strand exchange. HJ branch migration catalyzed by RuvA-RuvB allows RuvC to scan DNA until it finds its consensus sequence, where it cleaves and resolves the cruciform DNA.</text>
</comment>
<evidence type="ECO:0000256" key="1">
    <source>
        <dbReference type="ARBA" id="ARBA00009518"/>
    </source>
</evidence>
<dbReference type="NCBIfam" id="NF000711">
    <property type="entry name" value="PRK00039.2-1"/>
    <property type="match status" value="1"/>
</dbReference>
<feature type="active site" evidence="13">
    <location>
        <position position="140"/>
    </location>
</feature>
<dbReference type="GO" id="GO:0006281">
    <property type="term" value="P:DNA repair"/>
    <property type="evidence" value="ECO:0007669"/>
    <property type="project" value="UniProtKB-UniRule"/>
</dbReference>
<evidence type="ECO:0000256" key="13">
    <source>
        <dbReference type="HAMAP-Rule" id="MF_00034"/>
    </source>
</evidence>
<dbReference type="SUPFAM" id="SSF53098">
    <property type="entry name" value="Ribonuclease H-like"/>
    <property type="match status" value="1"/>
</dbReference>
<dbReference type="PROSITE" id="PS01321">
    <property type="entry name" value="RUVC"/>
    <property type="match status" value="1"/>
</dbReference>
<dbReference type="STRING" id="573058.SAMN00017477_0640"/>
<dbReference type="GO" id="GO:0008821">
    <property type="term" value="F:crossover junction DNA endonuclease activity"/>
    <property type="evidence" value="ECO:0007669"/>
    <property type="project" value="UniProtKB-UniRule"/>
</dbReference>
<keyword evidence="7 13" id="KW-0378">Hydrolase</keyword>
<gene>
    <name evidence="13" type="primary">ruvC</name>
    <name evidence="15" type="ORF">SAMN00017477_0640</name>
</gene>
<dbReference type="GO" id="GO:0005737">
    <property type="term" value="C:cytoplasm"/>
    <property type="evidence" value="ECO:0007669"/>
    <property type="project" value="UniProtKB-SubCell"/>
</dbReference>
<dbReference type="OrthoDB" id="9805499at2"/>
<keyword evidence="5 13" id="KW-0255">Endonuclease</keyword>
<dbReference type="GO" id="GO:0006310">
    <property type="term" value="P:DNA recombination"/>
    <property type="evidence" value="ECO:0007669"/>
    <property type="project" value="UniProtKB-UniRule"/>
</dbReference>
<sequence>MRILGIDPGYAIVGYGIIDVIGSRVKPVVYGAITTDKDLTFPKRLEKIYIELNQLIEKYKPDDIAFEELFFNKNTKTAIQVAEARGVEILAVKLHVNELYEYTPLQIKDAIVGYGRAEKKQVQEMVRMILGLSEIPKPDDVADALAVAVTHSSSLKFKELFRMK</sequence>
<evidence type="ECO:0000313" key="16">
    <source>
        <dbReference type="Proteomes" id="UP000192368"/>
    </source>
</evidence>
<feature type="binding site" evidence="13">
    <location>
        <position position="140"/>
    </location>
    <ligand>
        <name>Mg(2+)</name>
        <dbReference type="ChEBI" id="CHEBI:18420"/>
        <label>1</label>
    </ligand>
</feature>
<evidence type="ECO:0000256" key="2">
    <source>
        <dbReference type="ARBA" id="ARBA00022490"/>
    </source>
</evidence>
<dbReference type="InterPro" id="IPR012337">
    <property type="entry name" value="RNaseH-like_sf"/>
</dbReference>
<dbReference type="HAMAP" id="MF_00034">
    <property type="entry name" value="RuvC"/>
    <property type="match status" value="1"/>
</dbReference>
<keyword evidence="3 13" id="KW-0540">Nuclease</keyword>
<feature type="active site" evidence="13">
    <location>
        <position position="7"/>
    </location>
</feature>
<evidence type="ECO:0000256" key="12">
    <source>
        <dbReference type="ARBA" id="ARBA00029354"/>
    </source>
</evidence>
<keyword evidence="10 13" id="KW-0233">DNA recombination</keyword>
<dbReference type="AlphaFoldDB" id="A0A1W1USN3"/>
<evidence type="ECO:0000256" key="3">
    <source>
        <dbReference type="ARBA" id="ARBA00022722"/>
    </source>
</evidence>
<protein>
    <recommendedName>
        <fullName evidence="13 14">Crossover junction endodeoxyribonuclease RuvC</fullName>
        <ecNumber evidence="13 14">3.1.21.10</ecNumber>
    </recommendedName>
    <alternativeName>
        <fullName evidence="13">Holliday junction nuclease RuvC</fullName>
    </alternativeName>
    <alternativeName>
        <fullName evidence="13">Holliday junction resolvase RuvC</fullName>
    </alternativeName>
</protein>
<comment type="similarity">
    <text evidence="1 13">Belongs to the RuvC family.</text>
</comment>
<organism evidence="15 16">
    <name type="scientific">Peptoniphilus asaccharolyticus DSM 20463</name>
    <dbReference type="NCBI Taxonomy" id="573058"/>
    <lineage>
        <taxon>Bacteria</taxon>
        <taxon>Bacillati</taxon>
        <taxon>Bacillota</taxon>
        <taxon>Tissierellia</taxon>
        <taxon>Tissierellales</taxon>
        <taxon>Peptoniphilaceae</taxon>
        <taxon>Peptoniphilus</taxon>
    </lineage>
</organism>
<dbReference type="InterPro" id="IPR020563">
    <property type="entry name" value="X-over_junc_endoDNase_Mg_BS"/>
</dbReference>
<evidence type="ECO:0000256" key="8">
    <source>
        <dbReference type="ARBA" id="ARBA00022842"/>
    </source>
</evidence>